<protein>
    <submittedName>
        <fullName evidence="2">Uncharacterized protein</fullName>
    </submittedName>
</protein>
<feature type="region of interest" description="Disordered" evidence="1">
    <location>
        <begin position="132"/>
        <end position="158"/>
    </location>
</feature>
<gene>
    <name evidence="2" type="ORF">P154DRAFT_15354</name>
</gene>
<dbReference type="EMBL" id="ML977556">
    <property type="protein sequence ID" value="KAF2008074.1"/>
    <property type="molecule type" value="Genomic_DNA"/>
</dbReference>
<accession>A0A6A5X5J0</accession>
<reference evidence="2" key="1">
    <citation type="journal article" date="2020" name="Stud. Mycol.">
        <title>101 Dothideomycetes genomes: a test case for predicting lifestyles and emergence of pathogens.</title>
        <authorList>
            <person name="Haridas S."/>
            <person name="Albert R."/>
            <person name="Binder M."/>
            <person name="Bloem J."/>
            <person name="Labutti K."/>
            <person name="Salamov A."/>
            <person name="Andreopoulos B."/>
            <person name="Baker S."/>
            <person name="Barry K."/>
            <person name="Bills G."/>
            <person name="Bluhm B."/>
            <person name="Cannon C."/>
            <person name="Castanera R."/>
            <person name="Culley D."/>
            <person name="Daum C."/>
            <person name="Ezra D."/>
            <person name="Gonzalez J."/>
            <person name="Henrissat B."/>
            <person name="Kuo A."/>
            <person name="Liang C."/>
            <person name="Lipzen A."/>
            <person name="Lutzoni F."/>
            <person name="Magnuson J."/>
            <person name="Mondo S."/>
            <person name="Nolan M."/>
            <person name="Ohm R."/>
            <person name="Pangilinan J."/>
            <person name="Park H.-J."/>
            <person name="Ramirez L."/>
            <person name="Alfaro M."/>
            <person name="Sun H."/>
            <person name="Tritt A."/>
            <person name="Yoshinaga Y."/>
            <person name="Zwiers L.-H."/>
            <person name="Turgeon B."/>
            <person name="Goodwin S."/>
            <person name="Spatafora J."/>
            <person name="Crous P."/>
            <person name="Grigoriev I."/>
        </authorList>
    </citation>
    <scope>NUCLEOTIDE SEQUENCE</scope>
    <source>
        <strain evidence="2">CBS 123094</strain>
    </source>
</reference>
<evidence type="ECO:0000313" key="2">
    <source>
        <dbReference type="EMBL" id="KAF2008074.1"/>
    </source>
</evidence>
<proteinExistence type="predicted"/>
<evidence type="ECO:0000313" key="3">
    <source>
        <dbReference type="Proteomes" id="UP000799779"/>
    </source>
</evidence>
<dbReference type="OrthoDB" id="5030973at2759"/>
<sequence>MPSQADLHNPRAYSIIEADRQDGELKTSNVPSDEVQREVATYREETSFSVYVKLASCVHGHLNGADSEAASLLIFEYEVHSTEDSSVVKSLQTSFKFAPTGPSTPSVIAYAPFVRRKFNFSKGDITSTKGVEATTGAKQGPAELGAKYSNQREKTHEQQYFEKVESRPGYNDRERRHDEIFFRFTQNKSQSSGVTPFFRTAMLVKRANQSPFKANFRLEFDGGFTYNASQSFKKVFGKAPDDPINFDPKAEPLFGDASIEIDYLGKYASGRELSKDLAPIWGVDVHADE</sequence>
<evidence type="ECO:0000256" key="1">
    <source>
        <dbReference type="SAM" id="MobiDB-lite"/>
    </source>
</evidence>
<dbReference type="AlphaFoldDB" id="A0A6A5X5J0"/>
<organism evidence="2 3">
    <name type="scientific">Amniculicola lignicola CBS 123094</name>
    <dbReference type="NCBI Taxonomy" id="1392246"/>
    <lineage>
        <taxon>Eukaryota</taxon>
        <taxon>Fungi</taxon>
        <taxon>Dikarya</taxon>
        <taxon>Ascomycota</taxon>
        <taxon>Pezizomycotina</taxon>
        <taxon>Dothideomycetes</taxon>
        <taxon>Pleosporomycetidae</taxon>
        <taxon>Pleosporales</taxon>
        <taxon>Amniculicolaceae</taxon>
        <taxon>Amniculicola</taxon>
    </lineage>
</organism>
<dbReference type="Proteomes" id="UP000799779">
    <property type="component" value="Unassembled WGS sequence"/>
</dbReference>
<keyword evidence="3" id="KW-1185">Reference proteome</keyword>
<name>A0A6A5X5J0_9PLEO</name>